<name>A0A3S3NKY8_9ACAR</name>
<dbReference type="PANTHER" id="PTHR24264:SF65">
    <property type="entry name" value="SRCR DOMAIN-CONTAINING PROTEIN"/>
    <property type="match status" value="1"/>
</dbReference>
<dbReference type="SUPFAM" id="SSF50494">
    <property type="entry name" value="Trypsin-like serine proteases"/>
    <property type="match status" value="1"/>
</dbReference>
<dbReference type="InterPro" id="IPR043504">
    <property type="entry name" value="Peptidase_S1_PA_chymotrypsin"/>
</dbReference>
<evidence type="ECO:0000256" key="2">
    <source>
        <dbReference type="ARBA" id="ARBA00022525"/>
    </source>
</evidence>
<dbReference type="InterPro" id="IPR033116">
    <property type="entry name" value="TRYPSIN_SER"/>
</dbReference>
<evidence type="ECO:0000256" key="1">
    <source>
        <dbReference type="ARBA" id="ARBA00004613"/>
    </source>
</evidence>
<dbReference type="PANTHER" id="PTHR24264">
    <property type="entry name" value="TRYPSIN-RELATED"/>
    <property type="match status" value="1"/>
</dbReference>
<comment type="caution">
    <text evidence="7">The sequence shown here is derived from an EMBL/GenBank/DDBJ whole genome shotgun (WGS) entry which is preliminary data.</text>
</comment>
<gene>
    <name evidence="7" type="ORF">B4U79_02554</name>
</gene>
<keyword evidence="3" id="KW-0645">Protease</keyword>
<sequence length="76" mass="8150">MKEAKITETMICAGEEGKDSCGGDSGGPLFGSVLRNAKLFGIVSFGIGCGRKDRAGVYTRVQNFTDWIESNMKLSL</sequence>
<evidence type="ECO:0000259" key="6">
    <source>
        <dbReference type="PROSITE" id="PS50240"/>
    </source>
</evidence>
<dbReference type="PROSITE" id="PS00135">
    <property type="entry name" value="TRYPSIN_SER"/>
    <property type="match status" value="1"/>
</dbReference>
<accession>A0A3S3NKY8</accession>
<evidence type="ECO:0000256" key="3">
    <source>
        <dbReference type="ARBA" id="ARBA00022670"/>
    </source>
</evidence>
<dbReference type="GO" id="GO:0004252">
    <property type="term" value="F:serine-type endopeptidase activity"/>
    <property type="evidence" value="ECO:0007669"/>
    <property type="project" value="InterPro"/>
</dbReference>
<protein>
    <submittedName>
        <fullName evidence="7">Trypsin 3A1-like protein</fullName>
    </submittedName>
</protein>
<organism evidence="7 8">
    <name type="scientific">Dinothrombium tinctorium</name>
    <dbReference type="NCBI Taxonomy" id="1965070"/>
    <lineage>
        <taxon>Eukaryota</taxon>
        <taxon>Metazoa</taxon>
        <taxon>Ecdysozoa</taxon>
        <taxon>Arthropoda</taxon>
        <taxon>Chelicerata</taxon>
        <taxon>Arachnida</taxon>
        <taxon>Acari</taxon>
        <taxon>Acariformes</taxon>
        <taxon>Trombidiformes</taxon>
        <taxon>Prostigmata</taxon>
        <taxon>Anystina</taxon>
        <taxon>Parasitengona</taxon>
        <taxon>Trombidioidea</taxon>
        <taxon>Trombidiidae</taxon>
        <taxon>Dinothrombium</taxon>
    </lineage>
</organism>
<evidence type="ECO:0000313" key="7">
    <source>
        <dbReference type="EMBL" id="RWS01452.1"/>
    </source>
</evidence>
<dbReference type="EMBL" id="NCKU01009183">
    <property type="protein sequence ID" value="RWS01452.1"/>
    <property type="molecule type" value="Genomic_DNA"/>
</dbReference>
<dbReference type="GO" id="GO:0005615">
    <property type="term" value="C:extracellular space"/>
    <property type="evidence" value="ECO:0007669"/>
    <property type="project" value="TreeGrafter"/>
</dbReference>
<dbReference type="STRING" id="1965070.A0A3S3NKY8"/>
<evidence type="ECO:0000313" key="8">
    <source>
        <dbReference type="Proteomes" id="UP000285301"/>
    </source>
</evidence>
<evidence type="ECO:0000256" key="5">
    <source>
        <dbReference type="ARBA" id="ARBA00022825"/>
    </source>
</evidence>
<dbReference type="Pfam" id="PF00089">
    <property type="entry name" value="Trypsin"/>
    <property type="match status" value="1"/>
</dbReference>
<dbReference type="InterPro" id="IPR001254">
    <property type="entry name" value="Trypsin_dom"/>
</dbReference>
<proteinExistence type="predicted"/>
<keyword evidence="4" id="KW-0378">Hydrolase</keyword>
<dbReference type="PROSITE" id="PS50240">
    <property type="entry name" value="TRYPSIN_DOM"/>
    <property type="match status" value="1"/>
</dbReference>
<dbReference type="InterPro" id="IPR009003">
    <property type="entry name" value="Peptidase_S1_PA"/>
</dbReference>
<dbReference type="Gene3D" id="2.40.10.10">
    <property type="entry name" value="Trypsin-like serine proteases"/>
    <property type="match status" value="1"/>
</dbReference>
<keyword evidence="5" id="KW-0720">Serine protease</keyword>
<dbReference type="Proteomes" id="UP000285301">
    <property type="component" value="Unassembled WGS sequence"/>
</dbReference>
<dbReference type="GO" id="GO:0006508">
    <property type="term" value="P:proteolysis"/>
    <property type="evidence" value="ECO:0007669"/>
    <property type="project" value="UniProtKB-KW"/>
</dbReference>
<keyword evidence="2" id="KW-0964">Secreted</keyword>
<reference evidence="7 8" key="1">
    <citation type="journal article" date="2018" name="Gigascience">
        <title>Genomes of trombidid mites reveal novel predicted allergens and laterally-transferred genes associated with secondary metabolism.</title>
        <authorList>
            <person name="Dong X."/>
            <person name="Chaisiri K."/>
            <person name="Xia D."/>
            <person name="Armstrong S.D."/>
            <person name="Fang Y."/>
            <person name="Donnelly M.J."/>
            <person name="Kadowaki T."/>
            <person name="McGarry J.W."/>
            <person name="Darby A.C."/>
            <person name="Makepeace B.L."/>
        </authorList>
    </citation>
    <scope>NUCLEOTIDE SEQUENCE [LARGE SCALE GENOMIC DNA]</scope>
    <source>
        <strain evidence="7">UoL-WK</strain>
    </source>
</reference>
<feature type="domain" description="Peptidase S1" evidence="6">
    <location>
        <begin position="1"/>
        <end position="73"/>
    </location>
</feature>
<dbReference type="OrthoDB" id="10004439at2759"/>
<dbReference type="InterPro" id="IPR050127">
    <property type="entry name" value="Serine_Proteases_S1"/>
</dbReference>
<keyword evidence="8" id="KW-1185">Reference proteome</keyword>
<evidence type="ECO:0000256" key="4">
    <source>
        <dbReference type="ARBA" id="ARBA00022801"/>
    </source>
</evidence>
<comment type="subcellular location">
    <subcellularLocation>
        <location evidence="1">Secreted</location>
    </subcellularLocation>
</comment>
<dbReference type="AlphaFoldDB" id="A0A3S3NKY8"/>